<evidence type="ECO:0000256" key="6">
    <source>
        <dbReference type="SAM" id="Phobius"/>
    </source>
</evidence>
<dbReference type="Proteomes" id="UP001201980">
    <property type="component" value="Unassembled WGS sequence"/>
</dbReference>
<evidence type="ECO:0000256" key="1">
    <source>
        <dbReference type="ARBA" id="ARBA00004141"/>
    </source>
</evidence>
<dbReference type="InterPro" id="IPR001248">
    <property type="entry name" value="Pur-cyt_permease"/>
</dbReference>
<evidence type="ECO:0000313" key="8">
    <source>
        <dbReference type="Proteomes" id="UP001201980"/>
    </source>
</evidence>
<feature type="transmembrane region" description="Helical" evidence="6">
    <location>
        <begin position="55"/>
        <end position="76"/>
    </location>
</feature>
<keyword evidence="8" id="KW-1185">Reference proteome</keyword>
<accession>A0AAD5RZC3</accession>
<dbReference type="GO" id="GO:0005886">
    <property type="term" value="C:plasma membrane"/>
    <property type="evidence" value="ECO:0007669"/>
    <property type="project" value="TreeGrafter"/>
</dbReference>
<name>A0AAD5RZC3_9PEZI</name>
<evidence type="ECO:0000313" key="7">
    <source>
        <dbReference type="EMBL" id="KAJ2906297.1"/>
    </source>
</evidence>
<gene>
    <name evidence="7" type="ORF">MKZ38_002376</name>
</gene>
<dbReference type="EMBL" id="JAKWBI020000016">
    <property type="protein sequence ID" value="KAJ2906297.1"/>
    <property type="molecule type" value="Genomic_DNA"/>
</dbReference>
<evidence type="ECO:0000256" key="3">
    <source>
        <dbReference type="ARBA" id="ARBA00022692"/>
    </source>
</evidence>
<dbReference type="AlphaFoldDB" id="A0AAD5RZC3"/>
<feature type="transmembrane region" description="Helical" evidence="6">
    <location>
        <begin position="96"/>
        <end position="116"/>
    </location>
</feature>
<feature type="transmembrane region" description="Helical" evidence="6">
    <location>
        <begin position="12"/>
        <end position="34"/>
    </location>
</feature>
<evidence type="ECO:0000256" key="2">
    <source>
        <dbReference type="ARBA" id="ARBA00008974"/>
    </source>
</evidence>
<protein>
    <submittedName>
        <fullName evidence="7">Allantoin transport like protein</fullName>
    </submittedName>
</protein>
<dbReference type="Pfam" id="PF02133">
    <property type="entry name" value="Transp_cyt_pur"/>
    <property type="match status" value="1"/>
</dbReference>
<evidence type="ECO:0000256" key="5">
    <source>
        <dbReference type="ARBA" id="ARBA00023136"/>
    </source>
</evidence>
<reference evidence="7" key="1">
    <citation type="submission" date="2022-07" db="EMBL/GenBank/DDBJ databases">
        <title>Draft genome sequence of Zalerion maritima ATCC 34329, a (micro)plastics degrading marine fungus.</title>
        <authorList>
            <person name="Paco A."/>
            <person name="Goncalves M.F.M."/>
            <person name="Rocha-Santos T.A.P."/>
            <person name="Alves A."/>
        </authorList>
    </citation>
    <scope>NUCLEOTIDE SEQUENCE</scope>
    <source>
        <strain evidence="7">ATCC 34329</strain>
    </source>
</reference>
<dbReference type="GO" id="GO:0015205">
    <property type="term" value="F:nucleobase transmembrane transporter activity"/>
    <property type="evidence" value="ECO:0007669"/>
    <property type="project" value="TreeGrafter"/>
</dbReference>
<comment type="similarity">
    <text evidence="2">Belongs to the purine-cytosine permease (2.A.39) family.</text>
</comment>
<dbReference type="Gene3D" id="1.10.4160.10">
    <property type="entry name" value="Hydantoin permease"/>
    <property type="match status" value="1"/>
</dbReference>
<sequence>MVALKNATKFLSFLGSYNIFMAPLCAVWIVDYAFGHMGNLHVPSLYDGRKGALHWFWDGINWLGVFAWVGGMIMGIPGLVGQYEPEKVSDAAINMYNMGWLLTFFTGIVYLVLLLAKRLKIYPDGFETVPAKWELLHGK</sequence>
<keyword evidence="3 6" id="KW-0812">Transmembrane</keyword>
<keyword evidence="5 6" id="KW-0472">Membrane</keyword>
<keyword evidence="4 6" id="KW-1133">Transmembrane helix</keyword>
<dbReference type="PANTHER" id="PTHR30618:SF0">
    <property type="entry name" value="PURINE-URACIL PERMEASE NCS1"/>
    <property type="match status" value="1"/>
</dbReference>
<comment type="subcellular location">
    <subcellularLocation>
        <location evidence="1">Membrane</location>
        <topology evidence="1">Multi-pass membrane protein</topology>
    </subcellularLocation>
</comment>
<dbReference type="InterPro" id="IPR045225">
    <property type="entry name" value="Uracil/uridine/allantoin_perm"/>
</dbReference>
<proteinExistence type="inferred from homology"/>
<evidence type="ECO:0000256" key="4">
    <source>
        <dbReference type="ARBA" id="ARBA00022989"/>
    </source>
</evidence>
<comment type="caution">
    <text evidence="7">The sequence shown here is derived from an EMBL/GenBank/DDBJ whole genome shotgun (WGS) entry which is preliminary data.</text>
</comment>
<dbReference type="PANTHER" id="PTHR30618">
    <property type="entry name" value="NCS1 FAMILY PURINE/PYRIMIDINE TRANSPORTER"/>
    <property type="match status" value="1"/>
</dbReference>
<organism evidence="7 8">
    <name type="scientific">Zalerion maritima</name>
    <dbReference type="NCBI Taxonomy" id="339359"/>
    <lineage>
        <taxon>Eukaryota</taxon>
        <taxon>Fungi</taxon>
        <taxon>Dikarya</taxon>
        <taxon>Ascomycota</taxon>
        <taxon>Pezizomycotina</taxon>
        <taxon>Sordariomycetes</taxon>
        <taxon>Lulworthiomycetidae</taxon>
        <taxon>Lulworthiales</taxon>
        <taxon>Lulworthiaceae</taxon>
        <taxon>Zalerion</taxon>
    </lineage>
</organism>